<proteinExistence type="predicted"/>
<evidence type="ECO:0000313" key="3">
    <source>
        <dbReference type="Proteomes" id="UP000094527"/>
    </source>
</evidence>
<sequence>MVVSGWCRGAGGAGGAPPPMIQMQSGWGNPQMQTVVAQPTGWANANNQQNSGGDNNGGSKGGSNNNGGGKQTGWATGDFSSYKPPKGNNNQGHFQFNLPTGKPAYIQKLKPIIDLPKIHLHGLGWR</sequence>
<feature type="region of interest" description="Disordered" evidence="1">
    <location>
        <begin position="1"/>
        <end position="99"/>
    </location>
</feature>
<feature type="compositionally biased region" description="Gly residues" evidence="1">
    <location>
        <begin position="54"/>
        <end position="71"/>
    </location>
</feature>
<accession>A0A1D2N8H1</accession>
<feature type="compositionally biased region" description="Polar residues" evidence="1">
    <location>
        <begin position="22"/>
        <end position="37"/>
    </location>
</feature>
<dbReference type="AlphaFoldDB" id="A0A1D2N8H1"/>
<feature type="compositionally biased region" description="Low complexity" evidence="1">
    <location>
        <begin position="43"/>
        <end position="53"/>
    </location>
</feature>
<evidence type="ECO:0000313" key="2">
    <source>
        <dbReference type="EMBL" id="ODN01544.1"/>
    </source>
</evidence>
<dbReference type="EMBL" id="LJIJ01000147">
    <property type="protein sequence ID" value="ODN01544.1"/>
    <property type="molecule type" value="Genomic_DNA"/>
</dbReference>
<keyword evidence="3" id="KW-1185">Reference proteome</keyword>
<name>A0A1D2N8H1_ORCCI</name>
<protein>
    <submittedName>
        <fullName evidence="2">Uncharacterized protein</fullName>
    </submittedName>
</protein>
<gene>
    <name evidence="2" type="ORF">Ocin01_05130</name>
</gene>
<organism evidence="2 3">
    <name type="scientific">Orchesella cincta</name>
    <name type="common">Springtail</name>
    <name type="synonym">Podura cincta</name>
    <dbReference type="NCBI Taxonomy" id="48709"/>
    <lineage>
        <taxon>Eukaryota</taxon>
        <taxon>Metazoa</taxon>
        <taxon>Ecdysozoa</taxon>
        <taxon>Arthropoda</taxon>
        <taxon>Hexapoda</taxon>
        <taxon>Collembola</taxon>
        <taxon>Entomobryomorpha</taxon>
        <taxon>Entomobryoidea</taxon>
        <taxon>Orchesellidae</taxon>
        <taxon>Orchesellinae</taxon>
        <taxon>Orchesella</taxon>
    </lineage>
</organism>
<comment type="caution">
    <text evidence="2">The sequence shown here is derived from an EMBL/GenBank/DDBJ whole genome shotgun (WGS) entry which is preliminary data.</text>
</comment>
<dbReference type="Proteomes" id="UP000094527">
    <property type="component" value="Unassembled WGS sequence"/>
</dbReference>
<feature type="compositionally biased region" description="Polar residues" evidence="1">
    <location>
        <begin position="87"/>
        <end position="98"/>
    </location>
</feature>
<reference evidence="2 3" key="1">
    <citation type="journal article" date="2016" name="Genome Biol. Evol.">
        <title>Gene Family Evolution Reflects Adaptation to Soil Environmental Stressors in the Genome of the Collembolan Orchesella cincta.</title>
        <authorList>
            <person name="Faddeeva-Vakhrusheva A."/>
            <person name="Derks M.F."/>
            <person name="Anvar S.Y."/>
            <person name="Agamennone V."/>
            <person name="Suring W."/>
            <person name="Smit S."/>
            <person name="van Straalen N.M."/>
            <person name="Roelofs D."/>
        </authorList>
    </citation>
    <scope>NUCLEOTIDE SEQUENCE [LARGE SCALE GENOMIC DNA]</scope>
    <source>
        <tissue evidence="2">Mixed pool</tissue>
    </source>
</reference>
<evidence type="ECO:0000256" key="1">
    <source>
        <dbReference type="SAM" id="MobiDB-lite"/>
    </source>
</evidence>